<reference evidence="9" key="3">
    <citation type="submission" date="2025-09" db="UniProtKB">
        <authorList>
            <consortium name="Ensembl"/>
        </authorList>
    </citation>
    <scope>IDENTIFICATION</scope>
</reference>
<organism evidence="9 10">
    <name type="scientific">Catharus ustulatus</name>
    <name type="common">Russet-backed thrush</name>
    <name type="synonym">Hylocichla ustulatus</name>
    <dbReference type="NCBI Taxonomy" id="91951"/>
    <lineage>
        <taxon>Eukaryota</taxon>
        <taxon>Metazoa</taxon>
        <taxon>Chordata</taxon>
        <taxon>Craniata</taxon>
        <taxon>Vertebrata</taxon>
        <taxon>Euteleostomi</taxon>
        <taxon>Archelosauria</taxon>
        <taxon>Archosauria</taxon>
        <taxon>Dinosauria</taxon>
        <taxon>Saurischia</taxon>
        <taxon>Theropoda</taxon>
        <taxon>Coelurosauria</taxon>
        <taxon>Aves</taxon>
        <taxon>Neognathae</taxon>
        <taxon>Neoaves</taxon>
        <taxon>Telluraves</taxon>
        <taxon>Australaves</taxon>
        <taxon>Passeriformes</taxon>
        <taxon>Turdidae</taxon>
        <taxon>Catharus</taxon>
    </lineage>
</organism>
<evidence type="ECO:0000256" key="3">
    <source>
        <dbReference type="ARBA" id="ARBA00022475"/>
    </source>
</evidence>
<dbReference type="Pfam" id="PF03253">
    <property type="entry name" value="UT"/>
    <property type="match status" value="1"/>
</dbReference>
<evidence type="ECO:0000256" key="8">
    <source>
        <dbReference type="SAM" id="Phobius"/>
    </source>
</evidence>
<feature type="transmembrane region" description="Helical" evidence="8">
    <location>
        <begin position="32"/>
        <end position="56"/>
    </location>
</feature>
<comment type="subcellular location">
    <subcellularLocation>
        <location evidence="1">Cell membrane</location>
        <topology evidence="1">Multi-pass membrane protein</topology>
    </subcellularLocation>
</comment>
<protein>
    <recommendedName>
        <fullName evidence="11">Urea transporter</fullName>
    </recommendedName>
</protein>
<dbReference type="GO" id="GO:0005886">
    <property type="term" value="C:plasma membrane"/>
    <property type="evidence" value="ECO:0007669"/>
    <property type="project" value="UniProtKB-SubCell"/>
</dbReference>
<proteinExistence type="inferred from homology"/>
<evidence type="ECO:0000256" key="2">
    <source>
        <dbReference type="ARBA" id="ARBA00005914"/>
    </source>
</evidence>
<evidence type="ECO:0000256" key="5">
    <source>
        <dbReference type="ARBA" id="ARBA00022989"/>
    </source>
</evidence>
<evidence type="ECO:0000256" key="6">
    <source>
        <dbReference type="ARBA" id="ARBA00023136"/>
    </source>
</evidence>
<keyword evidence="3" id="KW-1003">Cell membrane</keyword>
<dbReference type="AlphaFoldDB" id="A0A8C3UN62"/>
<evidence type="ECO:0000256" key="1">
    <source>
        <dbReference type="ARBA" id="ARBA00004651"/>
    </source>
</evidence>
<evidence type="ECO:0000256" key="4">
    <source>
        <dbReference type="ARBA" id="ARBA00022692"/>
    </source>
</evidence>
<feature type="transmembrane region" description="Helical" evidence="8">
    <location>
        <begin position="113"/>
        <end position="139"/>
    </location>
</feature>
<dbReference type="Ensembl" id="ENSCUST00005018759.1">
    <property type="protein sequence ID" value="ENSCUSP00005018082.1"/>
    <property type="gene ID" value="ENSCUSG00005011499.1"/>
</dbReference>
<evidence type="ECO:0000256" key="7">
    <source>
        <dbReference type="ARBA" id="ARBA00033993"/>
    </source>
</evidence>
<feature type="transmembrane region" description="Helical" evidence="8">
    <location>
        <begin position="88"/>
        <end position="107"/>
    </location>
</feature>
<keyword evidence="4 8" id="KW-0812">Transmembrane</keyword>
<dbReference type="InterPro" id="IPR004937">
    <property type="entry name" value="Urea_transporter"/>
</dbReference>
<name>A0A8C3UN62_CATUS</name>
<evidence type="ECO:0000313" key="10">
    <source>
        <dbReference type="Proteomes" id="UP000694563"/>
    </source>
</evidence>
<dbReference type="Gene3D" id="1.10.3430.10">
    <property type="entry name" value="Ammonium transporter AmtB like domains"/>
    <property type="match status" value="1"/>
</dbReference>
<evidence type="ECO:0008006" key="11">
    <source>
        <dbReference type="Google" id="ProtNLM"/>
    </source>
</evidence>
<comment type="catalytic activity">
    <reaction evidence="7">
        <text>urea(in) = urea(out)</text>
        <dbReference type="Rhea" id="RHEA:32799"/>
        <dbReference type="ChEBI" id="CHEBI:16199"/>
    </reaction>
</comment>
<accession>A0A8C3UN62</accession>
<keyword evidence="6 8" id="KW-0472">Membrane</keyword>
<sequence length="286" mass="31558">MQRQQSTRDLFYRTANISPLLYKPLMFQLVDWILRGTSQVMFVNNPLSGLIILVGLFIQSPWWMLTGCTGTTVSIFTALALSQDRSSIAAGLHGYNGILVGLLMAVYSDKGDYYWWLLPPVAVISAACPVLSSALGAIFSKWDLPVFTLPFNIAVTLYLAATGHYNPFFPTTLIKPVAAVPNITWSDINVPLVSFTPTSLWYFTEKVSTKALTSGWHQAERSSWHTWSMGWHPEGPGQAGEVPQGNLMRFNKAKCWSCSWVRAAPGINPGMSRGSSPGRRSWGCCG</sequence>
<dbReference type="InterPro" id="IPR029020">
    <property type="entry name" value="Ammonium/urea_transptr"/>
</dbReference>
<feature type="transmembrane region" description="Helical" evidence="8">
    <location>
        <begin position="146"/>
        <end position="165"/>
    </location>
</feature>
<keyword evidence="5 8" id="KW-1133">Transmembrane helix</keyword>
<comment type="similarity">
    <text evidence="2">Belongs to the urea transporter family.</text>
</comment>
<dbReference type="Proteomes" id="UP000694563">
    <property type="component" value="Chromosome Z"/>
</dbReference>
<reference evidence="9" key="2">
    <citation type="submission" date="2025-08" db="UniProtKB">
        <authorList>
            <consortium name="Ensembl"/>
        </authorList>
    </citation>
    <scope>IDENTIFICATION</scope>
</reference>
<dbReference type="PANTHER" id="PTHR10464:SF4">
    <property type="entry name" value="UREA TRANSPORTER"/>
    <property type="match status" value="1"/>
</dbReference>
<dbReference type="PANTHER" id="PTHR10464">
    <property type="entry name" value="UREA TRANSPORTER"/>
    <property type="match status" value="1"/>
</dbReference>
<gene>
    <name evidence="9" type="primary">LOC117011088</name>
</gene>
<reference evidence="9" key="1">
    <citation type="submission" date="2020-10" db="EMBL/GenBank/DDBJ databases">
        <title>Catharus ustulatus (Swainson's thrush) genome, bCatUst1, primary haplotype v2.</title>
        <authorList>
            <person name="Delmore K."/>
            <person name="Vafadar M."/>
            <person name="Formenti G."/>
            <person name="Chow W."/>
            <person name="Pelan S."/>
            <person name="Howe K."/>
            <person name="Rhie A."/>
            <person name="Mountcastle J."/>
            <person name="Haase B."/>
            <person name="Fedrigo O."/>
            <person name="Jarvis E.D."/>
        </authorList>
    </citation>
    <scope>NUCLEOTIDE SEQUENCE [LARGE SCALE GENOMIC DNA]</scope>
</reference>
<evidence type="ECO:0000313" key="9">
    <source>
        <dbReference type="Ensembl" id="ENSCUSP00005018082.1"/>
    </source>
</evidence>
<keyword evidence="10" id="KW-1185">Reference proteome</keyword>
<feature type="transmembrane region" description="Helical" evidence="8">
    <location>
        <begin position="62"/>
        <end position="81"/>
    </location>
</feature>
<dbReference type="GO" id="GO:0015204">
    <property type="term" value="F:urea transmembrane transporter activity"/>
    <property type="evidence" value="ECO:0007669"/>
    <property type="project" value="InterPro"/>
</dbReference>